<organism evidence="1 2">
    <name type="scientific">Xenorhabdus miraniensis</name>
    <dbReference type="NCBI Taxonomy" id="351674"/>
    <lineage>
        <taxon>Bacteria</taxon>
        <taxon>Pseudomonadati</taxon>
        <taxon>Pseudomonadota</taxon>
        <taxon>Gammaproteobacteria</taxon>
        <taxon>Enterobacterales</taxon>
        <taxon>Morganellaceae</taxon>
        <taxon>Xenorhabdus</taxon>
    </lineage>
</organism>
<reference evidence="1 2" key="1">
    <citation type="journal article" date="2017" name="Nat. Microbiol.">
        <title>Natural product diversity associated with the nematode symbionts Photorhabdus and Xenorhabdus.</title>
        <authorList>
            <person name="Tobias N.J."/>
            <person name="Wolff H."/>
            <person name="Djahanschiri B."/>
            <person name="Grundmann F."/>
            <person name="Kronenwerth M."/>
            <person name="Shi Y.M."/>
            <person name="Simonyi S."/>
            <person name="Grun P."/>
            <person name="Shapiro-Ilan D."/>
            <person name="Pidot S.J."/>
            <person name="Stinear T.P."/>
            <person name="Ebersberger I."/>
            <person name="Bode H.B."/>
        </authorList>
    </citation>
    <scope>NUCLEOTIDE SEQUENCE [LARGE SCALE GENOMIC DNA]</scope>
    <source>
        <strain evidence="1 2">DSM 17902</strain>
    </source>
</reference>
<dbReference type="Proteomes" id="UP000221980">
    <property type="component" value="Unassembled WGS sequence"/>
</dbReference>
<dbReference type="AlphaFoldDB" id="A0A2D0JLH1"/>
<dbReference type="OrthoDB" id="6455898at2"/>
<keyword evidence="2" id="KW-1185">Reference proteome</keyword>
<name>A0A2D0JLH1_9GAMM</name>
<proteinExistence type="predicted"/>
<gene>
    <name evidence="1" type="ORF">Xmir_03572</name>
</gene>
<dbReference type="RefSeq" id="WP_099115472.1">
    <property type="nucleotide sequence ID" value="NZ_CAWNQI010000054.1"/>
</dbReference>
<dbReference type="EMBL" id="NITZ01000022">
    <property type="protein sequence ID" value="PHM47150.1"/>
    <property type="molecule type" value="Genomic_DNA"/>
</dbReference>
<evidence type="ECO:0000313" key="2">
    <source>
        <dbReference type="Proteomes" id="UP000221980"/>
    </source>
</evidence>
<sequence length="75" mass="9343">MNKKMLGVNVLPLVVMLHQARRWWTLRKLRSHWRQEQKFAKRYRQHKWARGVFNIEWNYWLLKISARAKQEQGVI</sequence>
<accession>A0A2D0JLH1</accession>
<protein>
    <submittedName>
        <fullName evidence="1">Uncharacterized protein</fullName>
    </submittedName>
</protein>
<comment type="caution">
    <text evidence="1">The sequence shown here is derived from an EMBL/GenBank/DDBJ whole genome shotgun (WGS) entry which is preliminary data.</text>
</comment>
<evidence type="ECO:0000313" key="1">
    <source>
        <dbReference type="EMBL" id="PHM47150.1"/>
    </source>
</evidence>